<gene>
    <name evidence="2" type="ORF">PV08_03389</name>
</gene>
<dbReference type="PANTHER" id="PTHR34502:SF3">
    <property type="entry name" value="DUF6594 DOMAIN-CONTAINING PROTEIN"/>
    <property type="match status" value="1"/>
</dbReference>
<protein>
    <recommendedName>
        <fullName evidence="1">DUF6594 domain-containing protein</fullName>
    </recommendedName>
</protein>
<proteinExistence type="predicted"/>
<dbReference type="Pfam" id="PF20237">
    <property type="entry name" value="DUF6594"/>
    <property type="match status" value="1"/>
</dbReference>
<dbReference type="InterPro" id="IPR011990">
    <property type="entry name" value="TPR-like_helical_dom_sf"/>
</dbReference>
<dbReference type="VEuPathDB" id="FungiDB:PV08_03389"/>
<evidence type="ECO:0000313" key="3">
    <source>
        <dbReference type="Proteomes" id="UP000053328"/>
    </source>
</evidence>
<feature type="domain" description="DUF6594" evidence="1">
    <location>
        <begin position="51"/>
        <end position="206"/>
    </location>
</feature>
<organism evidence="2 3">
    <name type="scientific">Exophiala spinifera</name>
    <dbReference type="NCBI Taxonomy" id="91928"/>
    <lineage>
        <taxon>Eukaryota</taxon>
        <taxon>Fungi</taxon>
        <taxon>Dikarya</taxon>
        <taxon>Ascomycota</taxon>
        <taxon>Pezizomycotina</taxon>
        <taxon>Eurotiomycetes</taxon>
        <taxon>Chaetothyriomycetidae</taxon>
        <taxon>Chaetothyriales</taxon>
        <taxon>Herpotrichiellaceae</taxon>
        <taxon>Exophiala</taxon>
    </lineage>
</organism>
<dbReference type="HOGENOM" id="CLU_509024_0_0_1"/>
<dbReference type="EMBL" id="KN847493">
    <property type="protein sequence ID" value="KIW19097.1"/>
    <property type="molecule type" value="Genomic_DNA"/>
</dbReference>
<evidence type="ECO:0000313" key="2">
    <source>
        <dbReference type="EMBL" id="KIW19097.1"/>
    </source>
</evidence>
<dbReference type="STRING" id="91928.A0A0D2A2E3"/>
<dbReference type="Proteomes" id="UP000053328">
    <property type="component" value="Unassembled WGS sequence"/>
</dbReference>
<reference evidence="2 3" key="1">
    <citation type="submission" date="2015-01" db="EMBL/GenBank/DDBJ databases">
        <title>The Genome Sequence of Exophiala spinifera CBS89968.</title>
        <authorList>
            <consortium name="The Broad Institute Genomics Platform"/>
            <person name="Cuomo C."/>
            <person name="de Hoog S."/>
            <person name="Gorbushina A."/>
            <person name="Stielow B."/>
            <person name="Teixiera M."/>
            <person name="Abouelleil A."/>
            <person name="Chapman S.B."/>
            <person name="Priest M."/>
            <person name="Young S.K."/>
            <person name="Wortman J."/>
            <person name="Nusbaum C."/>
            <person name="Birren B."/>
        </authorList>
    </citation>
    <scope>NUCLEOTIDE SEQUENCE [LARGE SCALE GENOMIC DNA]</scope>
    <source>
        <strain evidence="2 3">CBS 89968</strain>
    </source>
</reference>
<accession>A0A0D2A2E3</accession>
<dbReference type="GeneID" id="27330472"/>
<evidence type="ECO:0000259" key="1">
    <source>
        <dbReference type="Pfam" id="PF20237"/>
    </source>
</evidence>
<keyword evidence="3" id="KW-1185">Reference proteome</keyword>
<dbReference type="Gene3D" id="1.25.40.10">
    <property type="entry name" value="Tetratricopeptide repeat domain"/>
    <property type="match status" value="1"/>
</dbReference>
<sequence length="535" mass="60265">MHPELGAVLDARPPAKGWLRRLGRLIAAWGHDPPTDSGTLERQIESYRRGYPRFSAVIAADDSFCLCRRFSNLRSRLLLLKQDKLSVLEKKINEVDEWEPRALFLGKSRCDVNQERLSLLAEADERLADYDLFVERTSRMLSSRLAGSRARVSLQNWVSSNGCIAREETEYLQYARDLISLAPAKDGAMASLESRVEDIFIRFFKGFLQVIALRRLRGLAALPQKPCKLRAIRIFESQFEQTRDENALTRAIEIAQMAVSASPPNSPARPVLLNTLSNKLLRQYKISGGIEHIRGSVATAEEALDSLPPSTCIPHNCASKLDLAFDRNLDSQYLLRAVIMAQEAVDSTNAHDEVKRAGRLDNLGILLRRQYEQSKDAGVLDGAIKASRESVSLTPPGYIELGSRRSTLSSLLSMQFEHTKNPSYLDEAIQEGETAMGLTPQGHSERLDMLNNLRNKYQLRHIKTGDQNDVDSAIRLAGEAIRLMEEDAAQRSPDLVNLTELFRRRYNLFKETQDLDEAIRIIGQITESMSERDSD</sequence>
<dbReference type="AlphaFoldDB" id="A0A0D2A2E3"/>
<dbReference type="PANTHER" id="PTHR34502">
    <property type="entry name" value="DUF6594 DOMAIN-CONTAINING PROTEIN-RELATED"/>
    <property type="match status" value="1"/>
</dbReference>
<dbReference type="RefSeq" id="XP_016239313.1">
    <property type="nucleotide sequence ID" value="XM_016377743.1"/>
</dbReference>
<name>A0A0D2A2E3_9EURO</name>
<dbReference type="OrthoDB" id="5341582at2759"/>
<dbReference type="InterPro" id="IPR046529">
    <property type="entry name" value="DUF6594"/>
</dbReference>